<evidence type="ECO:0000313" key="1">
    <source>
        <dbReference type="EMBL" id="KAF5179980.1"/>
    </source>
</evidence>
<comment type="caution">
    <text evidence="1">The sequence shown here is derived from an EMBL/GenBank/DDBJ whole genome shotgun (WGS) entry which is preliminary data.</text>
</comment>
<dbReference type="EMBL" id="JABWDY010038045">
    <property type="protein sequence ID" value="KAF5179980.1"/>
    <property type="molecule type" value="Genomic_DNA"/>
</dbReference>
<protein>
    <submittedName>
        <fullName evidence="1">Uncharacterized protein</fullName>
    </submittedName>
</protein>
<dbReference type="AlphaFoldDB" id="A0A7J6V700"/>
<gene>
    <name evidence="1" type="ORF">FRX31_030431</name>
</gene>
<evidence type="ECO:0000313" key="2">
    <source>
        <dbReference type="Proteomes" id="UP000554482"/>
    </source>
</evidence>
<proteinExistence type="predicted"/>
<dbReference type="Proteomes" id="UP000554482">
    <property type="component" value="Unassembled WGS sequence"/>
</dbReference>
<name>A0A7J6V700_THATH</name>
<reference evidence="1 2" key="1">
    <citation type="submission" date="2020-06" db="EMBL/GenBank/DDBJ databases">
        <title>Transcriptomic and genomic resources for Thalictrum thalictroides and T. hernandezii: Facilitating candidate gene discovery in an emerging model plant lineage.</title>
        <authorList>
            <person name="Arias T."/>
            <person name="Riano-Pachon D.M."/>
            <person name="Di Stilio V.S."/>
        </authorList>
    </citation>
    <scope>NUCLEOTIDE SEQUENCE [LARGE SCALE GENOMIC DNA]</scope>
    <source>
        <strain evidence="2">cv. WT478/WT964</strain>
        <tissue evidence="1">Leaves</tissue>
    </source>
</reference>
<sequence>MDRPKPKLNYKDGNIPDVILSSGNWMHLQSYRHGDNIYSLCMIGRSSEVGSTDAIFFSLD</sequence>
<accession>A0A7J6V700</accession>
<organism evidence="1 2">
    <name type="scientific">Thalictrum thalictroides</name>
    <name type="common">Rue-anemone</name>
    <name type="synonym">Anemone thalictroides</name>
    <dbReference type="NCBI Taxonomy" id="46969"/>
    <lineage>
        <taxon>Eukaryota</taxon>
        <taxon>Viridiplantae</taxon>
        <taxon>Streptophyta</taxon>
        <taxon>Embryophyta</taxon>
        <taxon>Tracheophyta</taxon>
        <taxon>Spermatophyta</taxon>
        <taxon>Magnoliopsida</taxon>
        <taxon>Ranunculales</taxon>
        <taxon>Ranunculaceae</taxon>
        <taxon>Thalictroideae</taxon>
        <taxon>Thalictrum</taxon>
    </lineage>
</organism>
<keyword evidence="2" id="KW-1185">Reference proteome</keyword>